<feature type="transmembrane region" description="Helical" evidence="6">
    <location>
        <begin position="6"/>
        <end position="28"/>
    </location>
</feature>
<sequence length="536" mass="58800">MDSMQILIGLLKMGGGLGIFLLGMIIMTDGLKSLAGGMIHALLVRFTKSPLSGAITGALSTAILQSSSATTVAAVGFVAAGLMEFPQALGIVFGANVGTTITGWIVALFGFKLHLSILVMPLILVGTLMNLFGRRKMARAGYAIAGFGLIFVGLVFIQEGMSGFQDILNFTDLPGDSWSGRLKLLGLGILFTLVTQSSSAGVAATLTALYTGLVSFEQAAVLVIGMDVATAVTAVIASIGSSVQARRTGFSHLIYNVFTGLLALLLLTPYIRIANGLAPGFVENDAEIALVAFHTFFNVVGVAAILPFTRHFARLMERLIPERLPVYLRRLDKGLLKQPALALDALKETMADEISQLLHCLKIRLDPRLSPSVRKLSEIDLAIEAMYDYIDDLHLEKQEHPAWISLLELIHTLDHLETLFELCEPDTDFIRSGEYAIDRLREALREKISRIEADIRRHEWADAYRTASEMLEVLTRQVEVLRPEIIAAIAGKTIGTDEGGRHLDQLNWLERIAFHLERMLYHYQKSEGKEKSEKKR</sequence>
<keyword evidence="3 6" id="KW-0812">Transmembrane</keyword>
<dbReference type="PANTHER" id="PTHR10010">
    <property type="entry name" value="SOLUTE CARRIER FAMILY 34 SODIUM PHOSPHATE , MEMBER 2-RELATED"/>
    <property type="match status" value="1"/>
</dbReference>
<feature type="transmembrane region" description="Helical" evidence="6">
    <location>
        <begin position="253"/>
        <end position="273"/>
    </location>
</feature>
<name>A0ABN6WTC9_9BACT</name>
<evidence type="ECO:0000256" key="6">
    <source>
        <dbReference type="SAM" id="Phobius"/>
    </source>
</evidence>
<evidence type="ECO:0000256" key="2">
    <source>
        <dbReference type="ARBA" id="ARBA00022475"/>
    </source>
</evidence>
<feature type="transmembrane region" description="Helical" evidence="6">
    <location>
        <begin position="219"/>
        <end position="241"/>
    </location>
</feature>
<dbReference type="PANTHER" id="PTHR10010:SF46">
    <property type="entry name" value="SODIUM-DEPENDENT PHOSPHATE TRANSPORT PROTEIN 2B"/>
    <property type="match status" value="1"/>
</dbReference>
<gene>
    <name evidence="7" type="ORF">HCR_04400</name>
</gene>
<protein>
    <submittedName>
        <fullName evidence="7">Uncharacterized protein</fullName>
    </submittedName>
</protein>
<feature type="transmembrane region" description="Helical" evidence="6">
    <location>
        <begin position="88"/>
        <end position="108"/>
    </location>
</feature>
<dbReference type="Pfam" id="PF02690">
    <property type="entry name" value="Na_Pi_cotrans"/>
    <property type="match status" value="2"/>
</dbReference>
<evidence type="ECO:0000256" key="1">
    <source>
        <dbReference type="ARBA" id="ARBA00004651"/>
    </source>
</evidence>
<comment type="subcellular location">
    <subcellularLocation>
        <location evidence="1">Cell membrane</location>
        <topology evidence="1">Multi-pass membrane protein</topology>
    </subcellularLocation>
</comment>
<feature type="transmembrane region" description="Helical" evidence="6">
    <location>
        <begin position="115"/>
        <end position="133"/>
    </location>
</feature>
<evidence type="ECO:0000256" key="3">
    <source>
        <dbReference type="ARBA" id="ARBA00022692"/>
    </source>
</evidence>
<feature type="transmembrane region" description="Helical" evidence="6">
    <location>
        <begin position="288"/>
        <end position="308"/>
    </location>
</feature>
<feature type="transmembrane region" description="Helical" evidence="6">
    <location>
        <begin position="49"/>
        <end position="82"/>
    </location>
</feature>
<accession>A0ABN6WTC9</accession>
<keyword evidence="2" id="KW-1003">Cell membrane</keyword>
<keyword evidence="5 6" id="KW-0472">Membrane</keyword>
<evidence type="ECO:0000313" key="8">
    <source>
        <dbReference type="Proteomes" id="UP001321445"/>
    </source>
</evidence>
<evidence type="ECO:0000256" key="5">
    <source>
        <dbReference type="ARBA" id="ARBA00023136"/>
    </source>
</evidence>
<evidence type="ECO:0000256" key="4">
    <source>
        <dbReference type="ARBA" id="ARBA00022989"/>
    </source>
</evidence>
<reference evidence="7 8" key="1">
    <citation type="submission" date="2023-03" db="EMBL/GenBank/DDBJ databases">
        <title>Description of Hydrogenimonas sp. ISO32.</title>
        <authorList>
            <person name="Mino S."/>
            <person name="Fukazawa S."/>
            <person name="Sawabe T."/>
        </authorList>
    </citation>
    <scope>NUCLEOTIDE SEQUENCE [LARGE SCALE GENOMIC DNA]</scope>
    <source>
        <strain evidence="7 8">ISO32</strain>
    </source>
</reference>
<dbReference type="Proteomes" id="UP001321445">
    <property type="component" value="Chromosome"/>
</dbReference>
<proteinExistence type="predicted"/>
<feature type="transmembrane region" description="Helical" evidence="6">
    <location>
        <begin position="139"/>
        <end position="157"/>
    </location>
</feature>
<evidence type="ECO:0000313" key="7">
    <source>
        <dbReference type="EMBL" id="BDY12128.1"/>
    </source>
</evidence>
<dbReference type="EMBL" id="AP027370">
    <property type="protein sequence ID" value="BDY12128.1"/>
    <property type="molecule type" value="Genomic_DNA"/>
</dbReference>
<dbReference type="NCBIfam" id="NF037997">
    <property type="entry name" value="Na_Pi_symport"/>
    <property type="match status" value="1"/>
</dbReference>
<keyword evidence="4 6" id="KW-1133">Transmembrane helix</keyword>
<dbReference type="InterPro" id="IPR003841">
    <property type="entry name" value="Na/Pi_transpt"/>
</dbReference>
<organism evidence="7 8">
    <name type="scientific">Hydrogenimonas cancrithermarum</name>
    <dbReference type="NCBI Taxonomy" id="2993563"/>
    <lineage>
        <taxon>Bacteria</taxon>
        <taxon>Pseudomonadati</taxon>
        <taxon>Campylobacterota</taxon>
        <taxon>Epsilonproteobacteria</taxon>
        <taxon>Campylobacterales</taxon>
        <taxon>Hydrogenimonadaceae</taxon>
        <taxon>Hydrogenimonas</taxon>
    </lineage>
</organism>
<keyword evidence="8" id="KW-1185">Reference proteome</keyword>